<protein>
    <recommendedName>
        <fullName evidence="7">Thiol:disulfide interchange protein</fullName>
    </recommendedName>
</protein>
<dbReference type="Gene3D" id="3.40.30.10">
    <property type="entry name" value="Glutaredoxin"/>
    <property type="match status" value="1"/>
</dbReference>
<dbReference type="PANTHER" id="PTHR35891:SF2">
    <property type="entry name" value="THIOL:DISULFIDE INTERCHANGE PROTEIN DSBA"/>
    <property type="match status" value="1"/>
</dbReference>
<dbReference type="RefSeq" id="WP_137267788.1">
    <property type="nucleotide sequence ID" value="NZ_SZUA01000003.1"/>
</dbReference>
<dbReference type="PIRSF" id="PIRSF001488">
    <property type="entry name" value="Tdi_protein"/>
    <property type="match status" value="1"/>
</dbReference>
<keyword evidence="12" id="KW-1185">Reference proteome</keyword>
<sequence length="210" mass="23218">MIKRLATFALLAALLSPALAFAQALTPGVDYVEVSEPQPLDPLNGKIEVVEVFGYWCHYCAEFQPLVGAWKAKLPADVRFTYLPAVYGGDDPYARAFYAAQGVKGLFARSHDAVFRAVNTSRDLPRNASVEELAGFYAQYGVDAAKFAQAMRDPKLDPKLARARDFAVKVELPGTPTMIVNGKYRILGNSYKDMLRIADQLIAKERKALR</sequence>
<evidence type="ECO:0000256" key="9">
    <source>
        <dbReference type="SAM" id="SignalP"/>
    </source>
</evidence>
<feature type="domain" description="Thioredoxin" evidence="10">
    <location>
        <begin position="12"/>
        <end position="203"/>
    </location>
</feature>
<dbReference type="InterPro" id="IPR036249">
    <property type="entry name" value="Thioredoxin-like_sf"/>
</dbReference>
<feature type="chain" id="PRO_5020236709" description="Thiol:disulfide interchange protein" evidence="9">
    <location>
        <begin position="23"/>
        <end position="210"/>
    </location>
</feature>
<accession>A0A4U5JL30</accession>
<dbReference type="InterPro" id="IPR013766">
    <property type="entry name" value="Thioredoxin_domain"/>
</dbReference>
<dbReference type="InterPro" id="IPR001853">
    <property type="entry name" value="DSBA-like_thioredoxin_dom"/>
</dbReference>
<evidence type="ECO:0000256" key="5">
    <source>
        <dbReference type="ARBA" id="ARBA00023157"/>
    </source>
</evidence>
<feature type="disulfide bond" description="Redox-active" evidence="8">
    <location>
        <begin position="57"/>
        <end position="60"/>
    </location>
</feature>
<comment type="similarity">
    <text evidence="2">Belongs to the thioredoxin family. DsbA subfamily.</text>
</comment>
<organism evidence="11 12">
    <name type="scientific">Luteimonas gilva</name>
    <dbReference type="NCBI Taxonomy" id="2572684"/>
    <lineage>
        <taxon>Bacteria</taxon>
        <taxon>Pseudomonadati</taxon>
        <taxon>Pseudomonadota</taxon>
        <taxon>Gammaproteobacteria</taxon>
        <taxon>Lysobacterales</taxon>
        <taxon>Lysobacteraceae</taxon>
        <taxon>Luteimonas</taxon>
    </lineage>
</organism>
<evidence type="ECO:0000256" key="1">
    <source>
        <dbReference type="ARBA" id="ARBA00004418"/>
    </source>
</evidence>
<dbReference type="OrthoDB" id="9784896at2"/>
<keyword evidence="4 7" id="KW-0574">Periplasm</keyword>
<dbReference type="EMBL" id="SZUA01000003">
    <property type="protein sequence ID" value="TKR29386.1"/>
    <property type="molecule type" value="Genomic_DNA"/>
</dbReference>
<name>A0A4U5JL30_9GAMM</name>
<keyword evidence="6" id="KW-0676">Redox-active center</keyword>
<evidence type="ECO:0000256" key="3">
    <source>
        <dbReference type="ARBA" id="ARBA00022729"/>
    </source>
</evidence>
<evidence type="ECO:0000256" key="2">
    <source>
        <dbReference type="ARBA" id="ARBA00005791"/>
    </source>
</evidence>
<feature type="signal peptide" evidence="9">
    <location>
        <begin position="1"/>
        <end position="22"/>
    </location>
</feature>
<dbReference type="GO" id="GO:0016491">
    <property type="term" value="F:oxidoreductase activity"/>
    <property type="evidence" value="ECO:0007669"/>
    <property type="project" value="InterPro"/>
</dbReference>
<comment type="subcellular location">
    <subcellularLocation>
        <location evidence="1 7">Periplasm</location>
    </subcellularLocation>
</comment>
<dbReference type="GO" id="GO:0042597">
    <property type="term" value="C:periplasmic space"/>
    <property type="evidence" value="ECO:0007669"/>
    <property type="project" value="UniProtKB-SubCell"/>
</dbReference>
<dbReference type="PANTHER" id="PTHR35891">
    <property type="entry name" value="THIOL:DISULFIDE INTERCHANGE PROTEIN DSBA"/>
    <property type="match status" value="1"/>
</dbReference>
<gene>
    <name evidence="11" type="ORF">FCE95_14650</name>
</gene>
<evidence type="ECO:0000313" key="11">
    <source>
        <dbReference type="EMBL" id="TKR29386.1"/>
    </source>
</evidence>
<proteinExistence type="inferred from homology"/>
<dbReference type="SUPFAM" id="SSF52833">
    <property type="entry name" value="Thioredoxin-like"/>
    <property type="match status" value="1"/>
</dbReference>
<comment type="caution">
    <text evidence="11">The sequence shown here is derived from an EMBL/GenBank/DDBJ whole genome shotgun (WGS) entry which is preliminary data.</text>
</comment>
<dbReference type="InterPro" id="IPR023205">
    <property type="entry name" value="DsbA/DsbL"/>
</dbReference>
<dbReference type="PROSITE" id="PS51352">
    <property type="entry name" value="THIOREDOXIN_2"/>
    <property type="match status" value="1"/>
</dbReference>
<keyword evidence="5 7" id="KW-1015">Disulfide bond</keyword>
<keyword evidence="3 9" id="KW-0732">Signal</keyword>
<evidence type="ECO:0000256" key="6">
    <source>
        <dbReference type="ARBA" id="ARBA00023284"/>
    </source>
</evidence>
<dbReference type="Pfam" id="PF01323">
    <property type="entry name" value="DSBA"/>
    <property type="match status" value="1"/>
</dbReference>
<evidence type="ECO:0000313" key="12">
    <source>
        <dbReference type="Proteomes" id="UP000308707"/>
    </source>
</evidence>
<dbReference type="CDD" id="cd03019">
    <property type="entry name" value="DsbA_DsbA"/>
    <property type="match status" value="1"/>
</dbReference>
<dbReference type="AlphaFoldDB" id="A0A4U5JL30"/>
<evidence type="ECO:0000259" key="10">
    <source>
        <dbReference type="PROSITE" id="PS51352"/>
    </source>
</evidence>
<dbReference type="InterPro" id="IPR050824">
    <property type="entry name" value="Thiol_disulfide_DsbA"/>
</dbReference>
<evidence type="ECO:0000256" key="4">
    <source>
        <dbReference type="ARBA" id="ARBA00022764"/>
    </source>
</evidence>
<evidence type="ECO:0000256" key="8">
    <source>
        <dbReference type="PIRSR" id="PIRSR001488-1"/>
    </source>
</evidence>
<reference evidence="11 12" key="1">
    <citation type="submission" date="2019-04" db="EMBL/GenBank/DDBJ databases">
        <title>Reference strain of H23.</title>
        <authorList>
            <person name="Luo X."/>
        </authorList>
    </citation>
    <scope>NUCLEOTIDE SEQUENCE [LARGE SCALE GENOMIC DNA]</scope>
    <source>
        <strain evidence="11 12">H23</strain>
    </source>
</reference>
<evidence type="ECO:0000256" key="7">
    <source>
        <dbReference type="PIRNR" id="PIRNR001488"/>
    </source>
</evidence>
<dbReference type="Proteomes" id="UP000308707">
    <property type="component" value="Unassembled WGS sequence"/>
</dbReference>